<name>A0A0G1Q4A1_9BACT</name>
<evidence type="ECO:0000313" key="1">
    <source>
        <dbReference type="EMBL" id="KKU03500.1"/>
    </source>
</evidence>
<comment type="caution">
    <text evidence="1">The sequence shown here is derived from an EMBL/GenBank/DDBJ whole genome shotgun (WGS) entry which is preliminary data.</text>
</comment>
<dbReference type="EMBL" id="LCKS01000001">
    <property type="protein sequence ID" value="KKU03500.1"/>
    <property type="molecule type" value="Genomic_DNA"/>
</dbReference>
<dbReference type="AlphaFoldDB" id="A0A0G1Q4A1"/>
<reference evidence="1 2" key="1">
    <citation type="journal article" date="2015" name="Nature">
        <title>rRNA introns, odd ribosomes, and small enigmatic genomes across a large radiation of phyla.</title>
        <authorList>
            <person name="Brown C.T."/>
            <person name="Hug L.A."/>
            <person name="Thomas B.C."/>
            <person name="Sharon I."/>
            <person name="Castelle C.J."/>
            <person name="Singh A."/>
            <person name="Wilkins M.J."/>
            <person name="Williams K.H."/>
            <person name="Banfield J.F."/>
        </authorList>
    </citation>
    <scope>NUCLEOTIDE SEQUENCE [LARGE SCALE GENOMIC DNA]</scope>
</reference>
<organism evidence="1 2">
    <name type="scientific">Candidatus Amesbacteria bacterium GW2011_GWC2_45_19</name>
    <dbReference type="NCBI Taxonomy" id="1618366"/>
    <lineage>
        <taxon>Bacteria</taxon>
        <taxon>Candidatus Amesiibacteriota</taxon>
    </lineage>
</organism>
<sequence length="582" mass="67046">MTPFLIAVSSAGAADDKFITVVNPVRISIYNSDPVASIKAQYAVINKLNLPATWLVTYDVLNQPEIIAEFKKFSSNQEPGIFLEITPEFSKVAGVKYHNTGSWHFANAVFLSGYTQEERIKFIDTVFAKFKEQFGYYPISVGAWWIDSFSLNYMHNKYGIIANLGVADQYSTDNYQVWGTYWSIPYYPSKLHAGIPAGRVDNKIGVVILQWAPREPRRGYYSSLYSTQDYFTTPKLDINYFSQLIDIFPQVTVGLESDFTPEAYGGEYTKQMQIVAQKTATKMTMKDFAKWYADKFPEVSPEQKIESDGMLWYQSPFYRLSIDKTNFKIIDFRVYPPDLREPYYLWPNREKDLRINTPSLIDSIQNPSETWTITDLNIKTTPKYFESMNKPPQSFFKSKLIKITPINNNWRIEINTELENLTDGVVFSDWSLATKHLLKAPKSLIRAIISFDWNKFKKEKYWISPEEIIGLDKLRQLPAGKVLVYNHECLQCEYFGKYRPAAFANSRGYIQKYSGKAIIYNSGIFEAKSQAGLKSKLKSTDAGYIYVSKYAPGVELLRFSPGDYGIRKIFENAMVQIWKVVK</sequence>
<accession>A0A0G1Q4A1</accession>
<evidence type="ECO:0000313" key="2">
    <source>
        <dbReference type="Proteomes" id="UP000034264"/>
    </source>
</evidence>
<dbReference type="Proteomes" id="UP000034264">
    <property type="component" value="Unassembled WGS sequence"/>
</dbReference>
<dbReference type="Gene3D" id="3.20.20.510">
    <property type="entry name" value="Uncharacterised protein PF12979, DUF3863"/>
    <property type="match status" value="1"/>
</dbReference>
<proteinExistence type="predicted"/>
<gene>
    <name evidence="1" type="ORF">UX05_C0001G0129</name>
</gene>
<protein>
    <submittedName>
        <fullName evidence="1">Uncharacterized protein</fullName>
    </submittedName>
</protein>